<keyword evidence="2" id="KW-1185">Reference proteome</keyword>
<dbReference type="EMBL" id="JBHSLI010000001">
    <property type="protein sequence ID" value="MFC5292051.1"/>
    <property type="molecule type" value="Genomic_DNA"/>
</dbReference>
<dbReference type="Proteomes" id="UP001595976">
    <property type="component" value="Unassembled WGS sequence"/>
</dbReference>
<protein>
    <submittedName>
        <fullName evidence="1">Chaperone modulator CbpM</fullName>
    </submittedName>
</protein>
<evidence type="ECO:0000313" key="1">
    <source>
        <dbReference type="EMBL" id="MFC5292051.1"/>
    </source>
</evidence>
<evidence type="ECO:0000313" key="2">
    <source>
        <dbReference type="Proteomes" id="UP001595976"/>
    </source>
</evidence>
<dbReference type="Gene3D" id="1.10.1660.10">
    <property type="match status" value="1"/>
</dbReference>
<accession>A0ABW0F0R9</accession>
<comment type="caution">
    <text evidence="1">The sequence shown here is derived from an EMBL/GenBank/DDBJ whole genome shotgun (WGS) entry which is preliminary data.</text>
</comment>
<sequence length="93" mass="10709">MTMTKQEFLRSAGLKVQVLELWLEQRWLVPEEEAGEPRFREIDIARARLIRQLSEDFGANDAGIDVILHLMDQLHGVRRALAELREEARRGGG</sequence>
<dbReference type="Pfam" id="PF13591">
    <property type="entry name" value="MerR_2"/>
    <property type="match status" value="1"/>
</dbReference>
<dbReference type="RefSeq" id="WP_260347729.1">
    <property type="nucleotide sequence ID" value="NZ_JAOAOS010000001.1"/>
</dbReference>
<reference evidence="2" key="1">
    <citation type="journal article" date="2019" name="Int. J. Syst. Evol. Microbiol.">
        <title>The Global Catalogue of Microorganisms (GCM) 10K type strain sequencing project: providing services to taxonomists for standard genome sequencing and annotation.</title>
        <authorList>
            <consortium name="The Broad Institute Genomics Platform"/>
            <consortium name="The Broad Institute Genome Sequencing Center for Infectious Disease"/>
            <person name="Wu L."/>
            <person name="Ma J."/>
        </authorList>
    </citation>
    <scope>NUCLEOTIDE SEQUENCE [LARGE SCALE GENOMIC DNA]</scope>
    <source>
        <strain evidence="2">CGMCC 1.15643</strain>
    </source>
</reference>
<name>A0ABW0F0R9_9HYPH</name>
<gene>
    <name evidence="1" type="ORF">ACFPK2_03505</name>
</gene>
<proteinExistence type="predicted"/>
<organism evidence="1 2">
    <name type="scientific">Bosea minatitlanensis</name>
    <dbReference type="NCBI Taxonomy" id="128782"/>
    <lineage>
        <taxon>Bacteria</taxon>
        <taxon>Pseudomonadati</taxon>
        <taxon>Pseudomonadota</taxon>
        <taxon>Alphaproteobacteria</taxon>
        <taxon>Hyphomicrobiales</taxon>
        <taxon>Boseaceae</taxon>
        <taxon>Bosea</taxon>
    </lineage>
</organism>